<evidence type="ECO:0000256" key="2">
    <source>
        <dbReference type="SAM" id="SignalP"/>
    </source>
</evidence>
<feature type="compositionally biased region" description="Basic and acidic residues" evidence="1">
    <location>
        <begin position="206"/>
        <end position="224"/>
    </location>
</feature>
<dbReference type="STRING" id="1685382.AVJ23_17485"/>
<sequence>MFRKATFAMAAGLVLAGPALRPAHADTQPYIGDIIMVGFNFCPRDWAPLTGQLLPIAQHRALYALLGTAYGGDGQTSFALPDMRGRAPAHMGAGVGTSPRAQGEKFGYLDMQPDETHLPSHIHDAQSRAESALVASAAPVDSASPAEARFGLWPEPTAPEAADFEPMPAPDGAARELAPIRTPEADGPEGEVVAVPGSGPGEEADPLLHERLEPAADAQPREGASDALSPVTTQADPADDTVTAQADPAKAPETAAPEADDDTVTAQADPVPGPYFPDEAPDAADPTPDADVAAPAETAPASAAYVSGEAPRAAALADGSVVTSASTILATAGASQPFAVSQPSVGMIYCIALYGAFPPRD</sequence>
<proteinExistence type="predicted"/>
<dbReference type="SUPFAM" id="SSF88874">
    <property type="entry name" value="Receptor-binding domain of short tail fibre protein gp12"/>
    <property type="match status" value="1"/>
</dbReference>
<comment type="caution">
    <text evidence="4">The sequence shown here is derived from an EMBL/GenBank/DDBJ whole genome shotgun (WGS) entry which is preliminary data.</text>
</comment>
<evidence type="ECO:0000256" key="1">
    <source>
        <dbReference type="SAM" id="MobiDB-lite"/>
    </source>
</evidence>
<accession>A0A0W7WFQ0</accession>
<dbReference type="InterPro" id="IPR011083">
    <property type="entry name" value="Phage_tail_collar_dom"/>
</dbReference>
<keyword evidence="2" id="KW-0732">Signal</keyword>
<dbReference type="OrthoDB" id="9810174at2"/>
<feature type="region of interest" description="Disordered" evidence="1">
    <location>
        <begin position="150"/>
        <end position="293"/>
    </location>
</feature>
<dbReference type="Pfam" id="PF07484">
    <property type="entry name" value="Collar"/>
    <property type="match status" value="1"/>
</dbReference>
<dbReference type="Proteomes" id="UP000054396">
    <property type="component" value="Unassembled WGS sequence"/>
</dbReference>
<organism evidence="4 5">
    <name type="scientific">Pseudoponticoccus marisrubri</name>
    <dbReference type="NCBI Taxonomy" id="1685382"/>
    <lineage>
        <taxon>Bacteria</taxon>
        <taxon>Pseudomonadati</taxon>
        <taxon>Pseudomonadota</taxon>
        <taxon>Alphaproteobacteria</taxon>
        <taxon>Rhodobacterales</taxon>
        <taxon>Roseobacteraceae</taxon>
        <taxon>Pseudoponticoccus</taxon>
    </lineage>
</organism>
<evidence type="ECO:0000259" key="3">
    <source>
        <dbReference type="Pfam" id="PF07484"/>
    </source>
</evidence>
<dbReference type="AlphaFoldDB" id="A0A0W7WFQ0"/>
<dbReference type="RefSeq" id="WP_058863510.1">
    <property type="nucleotide sequence ID" value="NZ_LPXO01000013.1"/>
</dbReference>
<evidence type="ECO:0000313" key="4">
    <source>
        <dbReference type="EMBL" id="KUF09434.1"/>
    </source>
</evidence>
<protein>
    <recommendedName>
        <fullName evidence="3">Phage tail collar domain-containing protein</fullName>
    </recommendedName>
</protein>
<feature type="chain" id="PRO_5006936248" description="Phage tail collar domain-containing protein" evidence="2">
    <location>
        <begin position="26"/>
        <end position="361"/>
    </location>
</feature>
<name>A0A0W7WFQ0_9RHOB</name>
<gene>
    <name evidence="4" type="ORF">AVJ23_17485</name>
</gene>
<feature type="compositionally biased region" description="Low complexity" evidence="1">
    <location>
        <begin position="283"/>
        <end position="293"/>
    </location>
</feature>
<dbReference type="Gene3D" id="3.90.1340.10">
    <property type="entry name" value="Phage tail collar domain"/>
    <property type="match status" value="1"/>
</dbReference>
<reference evidence="4 5" key="1">
    <citation type="submission" date="2015-12" db="EMBL/GenBank/DDBJ databases">
        <authorList>
            <person name="Shamseldin A."/>
            <person name="Moawad H."/>
            <person name="Abd El-Rahim W.M."/>
            <person name="Sadowsky M.J."/>
        </authorList>
    </citation>
    <scope>NUCLEOTIDE SEQUENCE [LARGE SCALE GENOMIC DNA]</scope>
    <source>
        <strain evidence="4 5">SJ5A-1</strain>
    </source>
</reference>
<feature type="compositionally biased region" description="Low complexity" evidence="1">
    <location>
        <begin position="244"/>
        <end position="257"/>
    </location>
</feature>
<evidence type="ECO:0000313" key="5">
    <source>
        <dbReference type="Proteomes" id="UP000054396"/>
    </source>
</evidence>
<feature type="signal peptide" evidence="2">
    <location>
        <begin position="1"/>
        <end position="25"/>
    </location>
</feature>
<dbReference type="InterPro" id="IPR037053">
    <property type="entry name" value="Phage_tail_collar_dom_sf"/>
</dbReference>
<dbReference type="EMBL" id="LPXO01000013">
    <property type="protein sequence ID" value="KUF09434.1"/>
    <property type="molecule type" value="Genomic_DNA"/>
</dbReference>
<keyword evidence="5" id="KW-1185">Reference proteome</keyword>
<feature type="domain" description="Phage tail collar" evidence="3">
    <location>
        <begin position="32"/>
        <end position="88"/>
    </location>
</feature>